<keyword evidence="9" id="KW-0819">tRNA processing</keyword>
<feature type="domain" description="RNase III" evidence="12">
    <location>
        <begin position="1"/>
        <end position="136"/>
    </location>
</feature>
<keyword evidence="7 9" id="KW-0378">Hydrolase</keyword>
<dbReference type="GO" id="GO:0005737">
    <property type="term" value="C:cytoplasm"/>
    <property type="evidence" value="ECO:0007669"/>
    <property type="project" value="UniProtKB-SubCell"/>
</dbReference>
<dbReference type="SMART" id="SM00358">
    <property type="entry name" value="DSRM"/>
    <property type="match status" value="1"/>
</dbReference>
<dbReference type="Pfam" id="PF14622">
    <property type="entry name" value="Ribonucleas_3_3"/>
    <property type="match status" value="1"/>
</dbReference>
<dbReference type="AlphaFoldDB" id="A0A2U3K1E2"/>
<gene>
    <name evidence="9 13" type="primary">rnc</name>
    <name evidence="13" type="ORF">SBA1_1190007</name>
</gene>
<dbReference type="CDD" id="cd00593">
    <property type="entry name" value="RIBOc"/>
    <property type="match status" value="1"/>
</dbReference>
<feature type="domain" description="DRBM" evidence="11">
    <location>
        <begin position="167"/>
        <end position="243"/>
    </location>
</feature>
<evidence type="ECO:0000313" key="13">
    <source>
        <dbReference type="EMBL" id="SPF33485.1"/>
    </source>
</evidence>
<proteinExistence type="inferred from homology"/>
<evidence type="ECO:0000256" key="4">
    <source>
        <dbReference type="ARBA" id="ARBA00022664"/>
    </source>
</evidence>
<evidence type="ECO:0000256" key="9">
    <source>
        <dbReference type="HAMAP-Rule" id="MF_00104"/>
    </source>
</evidence>
<evidence type="ECO:0000256" key="8">
    <source>
        <dbReference type="ARBA" id="ARBA00022884"/>
    </source>
</evidence>
<dbReference type="HAMAP" id="MF_00104">
    <property type="entry name" value="RNase_III"/>
    <property type="match status" value="1"/>
</dbReference>
<feature type="binding site" evidence="9">
    <location>
        <position position="125"/>
    </location>
    <ligand>
        <name>Mg(2+)</name>
        <dbReference type="ChEBI" id="CHEBI:18420"/>
    </ligand>
</feature>
<dbReference type="GO" id="GO:0046872">
    <property type="term" value="F:metal ion binding"/>
    <property type="evidence" value="ECO:0007669"/>
    <property type="project" value="UniProtKB-KW"/>
</dbReference>
<protein>
    <recommendedName>
        <fullName evidence="9">Ribonuclease 3</fullName>
        <ecNumber evidence="9">3.1.26.3</ecNumber>
    </recommendedName>
    <alternativeName>
        <fullName evidence="9">Ribonuclease III</fullName>
        <shortName evidence="9">RNase III</shortName>
    </alternativeName>
</protein>
<dbReference type="CDD" id="cd10845">
    <property type="entry name" value="DSRM_RNAse_III_family"/>
    <property type="match status" value="1"/>
</dbReference>
<feature type="binding site" evidence="9">
    <location>
        <position position="49"/>
    </location>
    <ligand>
        <name>Mg(2+)</name>
        <dbReference type="ChEBI" id="CHEBI:18420"/>
    </ligand>
</feature>
<evidence type="ECO:0000256" key="7">
    <source>
        <dbReference type="ARBA" id="ARBA00022801"/>
    </source>
</evidence>
<dbReference type="GO" id="GO:0004525">
    <property type="term" value="F:ribonuclease III activity"/>
    <property type="evidence" value="ECO:0007669"/>
    <property type="project" value="UniProtKB-UniRule"/>
</dbReference>
<keyword evidence="9" id="KW-0699">rRNA-binding</keyword>
<dbReference type="InterPro" id="IPR000999">
    <property type="entry name" value="RNase_III_dom"/>
</dbReference>
<dbReference type="GO" id="GO:0010468">
    <property type="term" value="P:regulation of gene expression"/>
    <property type="evidence" value="ECO:0007669"/>
    <property type="project" value="TreeGrafter"/>
</dbReference>
<keyword evidence="3 9" id="KW-0698">rRNA processing</keyword>
<evidence type="ECO:0000256" key="5">
    <source>
        <dbReference type="ARBA" id="ARBA00022722"/>
    </source>
</evidence>
<keyword evidence="5 9" id="KW-0540">Nuclease</keyword>
<keyword evidence="8 9" id="KW-0694">RNA-binding</keyword>
<feature type="active site" evidence="9">
    <location>
        <position position="53"/>
    </location>
</feature>
<comment type="similarity">
    <text evidence="2">Belongs to the ribonuclease III family.</text>
</comment>
<dbReference type="PANTHER" id="PTHR11207:SF0">
    <property type="entry name" value="RIBONUCLEASE 3"/>
    <property type="match status" value="1"/>
</dbReference>
<evidence type="ECO:0000259" key="12">
    <source>
        <dbReference type="PROSITE" id="PS50142"/>
    </source>
</evidence>
<evidence type="ECO:0000256" key="2">
    <source>
        <dbReference type="ARBA" id="ARBA00010183"/>
    </source>
</evidence>
<keyword evidence="9" id="KW-0963">Cytoplasm</keyword>
<comment type="subunit">
    <text evidence="9">Homodimer.</text>
</comment>
<dbReference type="FunFam" id="1.10.1520.10:FF:000001">
    <property type="entry name" value="Ribonuclease 3"/>
    <property type="match status" value="1"/>
</dbReference>
<dbReference type="Proteomes" id="UP000238701">
    <property type="component" value="Unassembled WGS sequence"/>
</dbReference>
<dbReference type="PROSITE" id="PS00517">
    <property type="entry name" value="RNASE_3_1"/>
    <property type="match status" value="1"/>
</dbReference>
<keyword evidence="9" id="KW-0479">Metal-binding</keyword>
<dbReference type="InterPro" id="IPR036389">
    <property type="entry name" value="RNase_III_sf"/>
</dbReference>
<dbReference type="PANTHER" id="PTHR11207">
    <property type="entry name" value="RIBONUCLEASE III"/>
    <property type="match status" value="1"/>
</dbReference>
<dbReference type="GO" id="GO:0006397">
    <property type="term" value="P:mRNA processing"/>
    <property type="evidence" value="ECO:0007669"/>
    <property type="project" value="UniProtKB-UniRule"/>
</dbReference>
<evidence type="ECO:0000259" key="11">
    <source>
        <dbReference type="PROSITE" id="PS50137"/>
    </source>
</evidence>
<feature type="active site" evidence="9">
    <location>
        <position position="125"/>
    </location>
</feature>
<keyword evidence="4 9" id="KW-0507">mRNA processing</keyword>
<comment type="catalytic activity">
    <reaction evidence="1 9">
        <text>Endonucleolytic cleavage to 5'-phosphomonoester.</text>
        <dbReference type="EC" id="3.1.26.3"/>
    </reaction>
</comment>
<evidence type="ECO:0000256" key="6">
    <source>
        <dbReference type="ARBA" id="ARBA00022759"/>
    </source>
</evidence>
<dbReference type="SMART" id="SM00535">
    <property type="entry name" value="RIBOc"/>
    <property type="match status" value="1"/>
</dbReference>
<evidence type="ECO:0000256" key="10">
    <source>
        <dbReference type="SAM" id="MobiDB-lite"/>
    </source>
</evidence>
<comment type="function">
    <text evidence="9">Digests double-stranded RNA. Involved in the processing of primary rRNA transcript to yield the immediate precursors to the large and small rRNAs (23S and 16S). Processes some mRNAs, and tRNAs when they are encoded in the rRNA operon. Processes pre-crRNA and tracrRNA of type II CRISPR loci if present in the organism.</text>
</comment>
<dbReference type="PROSITE" id="PS50137">
    <property type="entry name" value="DS_RBD"/>
    <property type="match status" value="1"/>
</dbReference>
<dbReference type="Pfam" id="PF00035">
    <property type="entry name" value="dsrm"/>
    <property type="match status" value="1"/>
</dbReference>
<dbReference type="Gene3D" id="3.30.160.20">
    <property type="match status" value="1"/>
</dbReference>
<dbReference type="SUPFAM" id="SSF54768">
    <property type="entry name" value="dsRNA-binding domain-like"/>
    <property type="match status" value="1"/>
</dbReference>
<dbReference type="GO" id="GO:0008033">
    <property type="term" value="P:tRNA processing"/>
    <property type="evidence" value="ECO:0007669"/>
    <property type="project" value="UniProtKB-KW"/>
</dbReference>
<dbReference type="PROSITE" id="PS50142">
    <property type="entry name" value="RNASE_3_2"/>
    <property type="match status" value="1"/>
</dbReference>
<dbReference type="InterPro" id="IPR011907">
    <property type="entry name" value="RNase_III"/>
</dbReference>
<evidence type="ECO:0000313" key="14">
    <source>
        <dbReference type="Proteomes" id="UP000238701"/>
    </source>
</evidence>
<keyword evidence="6 9" id="KW-0255">Endonuclease</keyword>
<evidence type="ECO:0000256" key="1">
    <source>
        <dbReference type="ARBA" id="ARBA00000109"/>
    </source>
</evidence>
<dbReference type="GO" id="GO:0003725">
    <property type="term" value="F:double-stranded RNA binding"/>
    <property type="evidence" value="ECO:0007669"/>
    <property type="project" value="TreeGrafter"/>
</dbReference>
<comment type="subcellular location">
    <subcellularLocation>
        <location evidence="9">Cytoplasm</location>
    </subcellularLocation>
</comment>
<organism evidence="13 14">
    <name type="scientific">Candidatus Sulfotelmatobacter kueseliae</name>
    <dbReference type="NCBI Taxonomy" id="2042962"/>
    <lineage>
        <taxon>Bacteria</taxon>
        <taxon>Pseudomonadati</taxon>
        <taxon>Acidobacteriota</taxon>
        <taxon>Terriglobia</taxon>
        <taxon>Terriglobales</taxon>
        <taxon>Candidatus Korobacteraceae</taxon>
        <taxon>Candidatus Sulfotelmatobacter</taxon>
    </lineage>
</organism>
<feature type="region of interest" description="Disordered" evidence="10">
    <location>
        <begin position="219"/>
        <end position="261"/>
    </location>
</feature>
<comment type="cofactor">
    <cofactor evidence="9">
        <name>Mg(2+)</name>
        <dbReference type="ChEBI" id="CHEBI:18420"/>
    </cofactor>
</comment>
<name>A0A2U3K1E2_9BACT</name>
<accession>A0A2U3K1E2</accession>
<sequence>MADLEQTLGYRFVRPELLDQALTHSSQAREVESAQPLASKRTGDNEQLEFLGDAVLGLITTEDLFHRFPQFREGELSKLRAHLVSEKHLIRVAQTLELGHYLRLGRGEEKSGGRNKTALLVDALEAILGAMYVDSGLETVRRVVLEHIVSPELEIIARNGSSLPLNDYKSALQEKLQAMGRAQPAYVLVKERGPEHSKTFTVQARLLKADEPNDTELVGQAEGSTKKDAEQGAARQLLAYLDSPPADKRSRASGGGQMAKS</sequence>
<dbReference type="EC" id="3.1.26.3" evidence="9"/>
<feature type="binding site" evidence="9">
    <location>
        <position position="122"/>
    </location>
    <ligand>
        <name>Mg(2+)</name>
        <dbReference type="ChEBI" id="CHEBI:18420"/>
    </ligand>
</feature>
<dbReference type="GO" id="GO:0006364">
    <property type="term" value="P:rRNA processing"/>
    <property type="evidence" value="ECO:0007669"/>
    <property type="project" value="UniProtKB-UniRule"/>
</dbReference>
<dbReference type="Gene3D" id="1.10.1520.10">
    <property type="entry name" value="Ribonuclease III domain"/>
    <property type="match status" value="1"/>
</dbReference>
<keyword evidence="9" id="KW-0460">Magnesium</keyword>
<dbReference type="NCBIfam" id="TIGR02191">
    <property type="entry name" value="RNaseIII"/>
    <property type="match status" value="1"/>
</dbReference>
<dbReference type="EMBL" id="OMOD01000023">
    <property type="protein sequence ID" value="SPF33485.1"/>
    <property type="molecule type" value="Genomic_DNA"/>
</dbReference>
<evidence type="ECO:0000256" key="3">
    <source>
        <dbReference type="ARBA" id="ARBA00022552"/>
    </source>
</evidence>
<dbReference type="InterPro" id="IPR014720">
    <property type="entry name" value="dsRBD_dom"/>
</dbReference>
<reference evidence="14" key="1">
    <citation type="submission" date="2018-02" db="EMBL/GenBank/DDBJ databases">
        <authorList>
            <person name="Hausmann B."/>
        </authorList>
    </citation>
    <scope>NUCLEOTIDE SEQUENCE [LARGE SCALE GENOMIC DNA]</scope>
    <source>
        <strain evidence="14">Peat soil MAG SbA1</strain>
    </source>
</reference>
<dbReference type="GO" id="GO:0019843">
    <property type="term" value="F:rRNA binding"/>
    <property type="evidence" value="ECO:0007669"/>
    <property type="project" value="UniProtKB-KW"/>
</dbReference>
<dbReference type="SUPFAM" id="SSF69065">
    <property type="entry name" value="RNase III domain-like"/>
    <property type="match status" value="1"/>
</dbReference>